<dbReference type="EMBL" id="CP003093">
    <property type="protein sequence ID" value="AER55496.1"/>
    <property type="molecule type" value="Genomic_DNA"/>
</dbReference>
<evidence type="ECO:0000313" key="1">
    <source>
        <dbReference type="EMBL" id="AER55496.1"/>
    </source>
</evidence>
<proteinExistence type="predicted"/>
<dbReference type="HOGENOM" id="CLU_165361_0_0_6"/>
<protein>
    <recommendedName>
        <fullName evidence="3">DUF3085 domain-containing protein</fullName>
    </recommendedName>
</protein>
<sequence length="121" mass="13628">MSLRFKNANLRPVLAEAAANRCHVVLVKDQGVYFLAERGERRPDGRQKLVAYAVGCNPDVDPFNAWWEQARVELGGDDFAEYFDPQDRLFARIQSSEDDLELSATQTHLSLQTVDPAPANH</sequence>
<dbReference type="STRING" id="1045855.DSC_04215"/>
<dbReference type="OrthoDB" id="6520566at2"/>
<evidence type="ECO:0008006" key="3">
    <source>
        <dbReference type="Google" id="ProtNLM"/>
    </source>
</evidence>
<organism evidence="1 2">
    <name type="scientific">Pseudoxanthomonas spadix (strain BD-a59)</name>
    <dbReference type="NCBI Taxonomy" id="1045855"/>
    <lineage>
        <taxon>Bacteria</taxon>
        <taxon>Pseudomonadati</taxon>
        <taxon>Pseudomonadota</taxon>
        <taxon>Gammaproteobacteria</taxon>
        <taxon>Lysobacterales</taxon>
        <taxon>Lysobacteraceae</taxon>
        <taxon>Pseudoxanthomonas</taxon>
    </lineage>
</organism>
<dbReference type="eggNOG" id="ENOG502ZBYI">
    <property type="taxonomic scope" value="Bacteria"/>
</dbReference>
<dbReference type="InterPro" id="IPR021436">
    <property type="entry name" value="DUF3085"/>
</dbReference>
<accession>G7UNZ5</accession>
<dbReference type="KEGG" id="psd:DSC_04215"/>
<gene>
    <name evidence="1" type="ordered locus">DSC_04215</name>
</gene>
<dbReference type="RefSeq" id="WP_014159673.1">
    <property type="nucleotide sequence ID" value="NC_016147.2"/>
</dbReference>
<dbReference type="Pfam" id="PF11284">
    <property type="entry name" value="DUF3085"/>
    <property type="match status" value="1"/>
</dbReference>
<keyword evidence="2" id="KW-1185">Reference proteome</keyword>
<reference evidence="1 2" key="1">
    <citation type="journal article" date="2012" name="J. Bacteriol.">
        <title>Complete Genome Sequence of the BTEX-Degrading Bacterium Pseudoxanthomonas spadix BD-a59.</title>
        <authorList>
            <person name="Lee S.H."/>
            <person name="Jin H.M."/>
            <person name="Lee H.J."/>
            <person name="Kim J.M."/>
            <person name="Jeon C.O."/>
        </authorList>
    </citation>
    <scope>NUCLEOTIDE SEQUENCE [LARGE SCALE GENOMIC DNA]</scope>
    <source>
        <strain evidence="1 2">BD-a59</strain>
    </source>
</reference>
<evidence type="ECO:0000313" key="2">
    <source>
        <dbReference type="Proteomes" id="UP000005870"/>
    </source>
</evidence>
<dbReference type="AlphaFoldDB" id="G7UNZ5"/>
<dbReference type="Proteomes" id="UP000005870">
    <property type="component" value="Chromosome"/>
</dbReference>
<name>G7UNZ5_PSEUP</name>